<dbReference type="Gene3D" id="1.25.10.10">
    <property type="entry name" value="Leucine-rich Repeat Variant"/>
    <property type="match status" value="1"/>
</dbReference>
<keyword evidence="2" id="KW-0132">Cell division</keyword>
<comment type="caution">
    <text evidence="9">The sequence shown here is derived from an EMBL/GenBank/DDBJ whole genome shotgun (WGS) entry which is preliminary data.</text>
</comment>
<evidence type="ECO:0000256" key="4">
    <source>
        <dbReference type="ARBA" id="ARBA00023067"/>
    </source>
</evidence>
<evidence type="ECO:0000256" key="5">
    <source>
        <dbReference type="ARBA" id="ARBA00023242"/>
    </source>
</evidence>
<evidence type="ECO:0000313" key="9">
    <source>
        <dbReference type="EMBL" id="PIN01293.1"/>
    </source>
</evidence>
<dbReference type="GO" id="GO:0042393">
    <property type="term" value="F:histone binding"/>
    <property type="evidence" value="ECO:0007669"/>
    <property type="project" value="TreeGrafter"/>
</dbReference>
<keyword evidence="6" id="KW-0131">Cell cycle</keyword>
<gene>
    <name evidence="9" type="ORF">CDL12_26201</name>
</gene>
<evidence type="ECO:0000256" key="3">
    <source>
        <dbReference type="ARBA" id="ARBA00022776"/>
    </source>
</evidence>
<dbReference type="InterPro" id="IPR026971">
    <property type="entry name" value="CND1/NCAPD3"/>
</dbReference>
<evidence type="ECO:0000256" key="7">
    <source>
        <dbReference type="SAM" id="MobiDB-lite"/>
    </source>
</evidence>
<evidence type="ECO:0000256" key="1">
    <source>
        <dbReference type="ARBA" id="ARBA00004123"/>
    </source>
</evidence>
<dbReference type="InterPro" id="IPR011989">
    <property type="entry name" value="ARM-like"/>
</dbReference>
<organism evidence="9 10">
    <name type="scientific">Handroanthus impetiginosus</name>
    <dbReference type="NCBI Taxonomy" id="429701"/>
    <lineage>
        <taxon>Eukaryota</taxon>
        <taxon>Viridiplantae</taxon>
        <taxon>Streptophyta</taxon>
        <taxon>Embryophyta</taxon>
        <taxon>Tracheophyta</taxon>
        <taxon>Spermatophyta</taxon>
        <taxon>Magnoliopsida</taxon>
        <taxon>eudicotyledons</taxon>
        <taxon>Gunneridae</taxon>
        <taxon>Pentapetalae</taxon>
        <taxon>asterids</taxon>
        <taxon>lamiids</taxon>
        <taxon>Lamiales</taxon>
        <taxon>Bignoniaceae</taxon>
        <taxon>Crescentiina</taxon>
        <taxon>Tabebuia alliance</taxon>
        <taxon>Handroanthus</taxon>
    </lineage>
</organism>
<dbReference type="OrthoDB" id="10263978at2759"/>
<feature type="domain" description="Condensin complex subunit 1 C-terminal" evidence="8">
    <location>
        <begin position="913"/>
        <end position="1086"/>
    </location>
</feature>
<keyword evidence="3" id="KW-0498">Mitosis</keyword>
<protein>
    <recommendedName>
        <fullName evidence="8">Condensin complex subunit 1 C-terminal domain-containing protein</fullName>
    </recommendedName>
</protein>
<dbReference type="PANTHER" id="PTHR14222">
    <property type="entry name" value="CONDENSIN"/>
    <property type="match status" value="1"/>
</dbReference>
<sequence>MDEIIGRIVANLETQSPISQYFLRDLDILLDYTLNTSDPIDLENLYSELSSRNISHSSLTNAIASAMDSGLSSGNSVLASKVYLSLLLSPNSPVFTLFTPMAFLTLLRSIRLAIKNPSLVSREGSVSCSEGRKKKGRRNVRGNKNRVENRDALENEGEEGGYDVKDLFLLLEKLEMVMGLVHLDRFPDCLRALVQTVCEIPMMAFEFWGNLGNFRRLSDLCSLVLIEALKPDHGNQGDTAAEVLKAIALLILSSKSQVRTFGLGFVVNRMVRMGESSDGIKKAVANMPKYLVQKAPEKAEPRALAVESIIEIVKALDFEYQVGFGDYVVKMSQGKGHFRLLSVDLVPVLMMSLGGPFGFDMVESENSWGLRLVEALVQRCSDLTAGIRARALTNLAQIVVFLSGNDRSRTMLKDMIGFGHERTNGINKILKIRCMDEKAAVRKAALLLISKLTGLLGGELDEELLKTVGMACSDPLVSIRKVAISALSEAFRTYSSPLLMKEWVHSIPRLITDSETSIQEECENLFLELVLDCISRAGLKCSANYDSFTCDTSSKRNSSDMDAELLIPEGVLVLLKEICDGEVSPWVKKICSSLGKKKKLKTKIVTALQNIIRTSESQWLSRCMPIEKWTAPPGAWFLLSEVSVFLSKAVDWEFLHHHWQLLDNNTTVNELKSPYRQECADEEMVDVESSSVAWAGDRVFLLQTISNVSMELPPEPAADLAQNFLKRLEGFNMHSTEVNAHVKALKTLCKRKALNPEEADSLVLRWVNQLQSKASKVLDLYMSKISDAKKENTLLTPQTAVSRKEQRTADAMSKLLAKAIIAVYTIGSLVIVCPSADLKTIVPTIHTIITSGSSDPKSSKIPVLAVAVKQRAPSLYIQAWLTIGKICLADAKLAKRYLPLFVQELEKSDCAALRNNIIVMMADFCVRYTAMVDCYMSKITKCLRDPCELIRRQTFILLSRLLQLDYVKWRGVLFLRFLLCLVDDSDKIRQLADFLFGNILKAKAPLLAYNSFVESIFVLNDCNAHTGRSNSNSSRNETRLFSIRGNDECSRSQRMHIYATLLKQMAPEHLLATFAKVCAEILAAASDEDSTGQAVLQVTFFDSHLSVSPFRFLFVRQPGFLIGKFCVIEG</sequence>
<dbReference type="GO" id="GO:0010032">
    <property type="term" value="P:meiotic chromosome condensation"/>
    <property type="evidence" value="ECO:0007669"/>
    <property type="project" value="TreeGrafter"/>
</dbReference>
<dbReference type="EMBL" id="NKXS01006485">
    <property type="protein sequence ID" value="PIN01293.1"/>
    <property type="molecule type" value="Genomic_DNA"/>
</dbReference>
<keyword evidence="10" id="KW-1185">Reference proteome</keyword>
<dbReference type="InterPro" id="IPR032682">
    <property type="entry name" value="Cnd1_C"/>
</dbReference>
<accession>A0A2G9G7M2</accession>
<dbReference type="PANTHER" id="PTHR14222:SF1">
    <property type="entry name" value="CONDENSIN-2 COMPLEX SUBUNIT D3"/>
    <property type="match status" value="1"/>
</dbReference>
<dbReference type="GO" id="GO:0007076">
    <property type="term" value="P:mitotic chromosome condensation"/>
    <property type="evidence" value="ECO:0007669"/>
    <property type="project" value="InterPro"/>
</dbReference>
<comment type="subcellular location">
    <subcellularLocation>
        <location evidence="1">Nucleus</location>
    </subcellularLocation>
</comment>
<keyword evidence="4" id="KW-0226">DNA condensation</keyword>
<proteinExistence type="predicted"/>
<dbReference type="GO" id="GO:0005634">
    <property type="term" value="C:nucleus"/>
    <property type="evidence" value="ECO:0007669"/>
    <property type="project" value="UniProtKB-SubCell"/>
</dbReference>
<reference evidence="10" key="1">
    <citation type="journal article" date="2018" name="Gigascience">
        <title>Genome assembly of the Pink Ipe (Handroanthus impetiginosus, Bignoniaceae), a highly valued, ecologically keystone Neotropical timber forest tree.</title>
        <authorList>
            <person name="Silva-Junior O.B."/>
            <person name="Grattapaglia D."/>
            <person name="Novaes E."/>
            <person name="Collevatti R.G."/>
        </authorList>
    </citation>
    <scope>NUCLEOTIDE SEQUENCE [LARGE SCALE GENOMIC DNA]</scope>
    <source>
        <strain evidence="10">cv. UFG-1</strain>
    </source>
</reference>
<dbReference type="AlphaFoldDB" id="A0A2G9G7M2"/>
<dbReference type="STRING" id="429701.A0A2G9G7M2"/>
<evidence type="ECO:0000256" key="6">
    <source>
        <dbReference type="ARBA" id="ARBA00023306"/>
    </source>
</evidence>
<dbReference type="Proteomes" id="UP000231279">
    <property type="component" value="Unassembled WGS sequence"/>
</dbReference>
<dbReference type="SUPFAM" id="SSF48371">
    <property type="entry name" value="ARM repeat"/>
    <property type="match status" value="1"/>
</dbReference>
<dbReference type="GO" id="GO:0000796">
    <property type="term" value="C:condensin complex"/>
    <property type="evidence" value="ECO:0007669"/>
    <property type="project" value="TreeGrafter"/>
</dbReference>
<evidence type="ECO:0000313" key="10">
    <source>
        <dbReference type="Proteomes" id="UP000231279"/>
    </source>
</evidence>
<dbReference type="GO" id="GO:0051301">
    <property type="term" value="P:cell division"/>
    <property type="evidence" value="ECO:0007669"/>
    <property type="project" value="UniProtKB-KW"/>
</dbReference>
<name>A0A2G9G7M2_9LAMI</name>
<dbReference type="InterPro" id="IPR016024">
    <property type="entry name" value="ARM-type_fold"/>
</dbReference>
<evidence type="ECO:0000259" key="8">
    <source>
        <dbReference type="Pfam" id="PF12717"/>
    </source>
</evidence>
<feature type="compositionally biased region" description="Basic residues" evidence="7">
    <location>
        <begin position="132"/>
        <end position="144"/>
    </location>
</feature>
<feature type="region of interest" description="Disordered" evidence="7">
    <location>
        <begin position="123"/>
        <end position="157"/>
    </location>
</feature>
<dbReference type="Pfam" id="PF12717">
    <property type="entry name" value="Cnd1"/>
    <property type="match status" value="1"/>
</dbReference>
<dbReference type="GO" id="GO:0000779">
    <property type="term" value="C:condensed chromosome, centromeric region"/>
    <property type="evidence" value="ECO:0007669"/>
    <property type="project" value="TreeGrafter"/>
</dbReference>
<keyword evidence="5" id="KW-0539">Nucleus</keyword>
<evidence type="ECO:0000256" key="2">
    <source>
        <dbReference type="ARBA" id="ARBA00022618"/>
    </source>
</evidence>